<organism evidence="5 6">
    <name type="scientific">Acinetobacter geminorum</name>
    <dbReference type="NCBI Taxonomy" id="2730922"/>
    <lineage>
        <taxon>Bacteria</taxon>
        <taxon>Pseudomonadati</taxon>
        <taxon>Pseudomonadota</taxon>
        <taxon>Gammaproteobacteria</taxon>
        <taxon>Moraxellales</taxon>
        <taxon>Moraxellaceae</taxon>
        <taxon>Acinetobacter</taxon>
    </lineage>
</organism>
<gene>
    <name evidence="5" type="ORF">Q5X34_10495</name>
</gene>
<keyword evidence="2" id="KW-0479">Metal-binding</keyword>
<dbReference type="GO" id="GO:0016829">
    <property type="term" value="F:lyase activity"/>
    <property type="evidence" value="ECO:0007669"/>
    <property type="project" value="UniProtKB-KW"/>
</dbReference>
<evidence type="ECO:0000259" key="4">
    <source>
        <dbReference type="PROSITE" id="PS50991"/>
    </source>
</evidence>
<protein>
    <submittedName>
        <fullName evidence="5">Hydroxymethylglutaryl-CoA lyase</fullName>
    </submittedName>
</protein>
<evidence type="ECO:0000256" key="1">
    <source>
        <dbReference type="ARBA" id="ARBA00009405"/>
    </source>
</evidence>
<comment type="caution">
    <text evidence="5">The sequence shown here is derived from an EMBL/GenBank/DDBJ whole genome shotgun (WGS) entry which is preliminary data.</text>
</comment>
<reference evidence="5" key="1">
    <citation type="submission" date="2023-07" db="EMBL/GenBank/DDBJ databases">
        <title>Whole genome sequencing of environmental Acinetobacter calcoaceticus-baumannii complex from non-hospital environment.</title>
        <authorList>
            <person name="Wee S.K."/>
            <person name="Khoo E.Z.Y."/>
            <person name="Mohammad T.A.-H."/>
            <person name="Tan S.E.K."/>
            <person name="Yap E.P.H."/>
        </authorList>
    </citation>
    <scope>NUCLEOTIDE SEQUENCE</scope>
    <source>
        <strain evidence="5">PUMA0118</strain>
    </source>
</reference>
<dbReference type="Pfam" id="PF00682">
    <property type="entry name" value="HMGL-like"/>
    <property type="match status" value="1"/>
</dbReference>
<dbReference type="NCBIfam" id="NF004283">
    <property type="entry name" value="PRK05692.1"/>
    <property type="match status" value="1"/>
</dbReference>
<proteinExistence type="inferred from homology"/>
<feature type="domain" description="Pyruvate carboxyltransferase" evidence="4">
    <location>
        <begin position="5"/>
        <end position="272"/>
    </location>
</feature>
<dbReference type="Proteomes" id="UP001175780">
    <property type="component" value="Unassembled WGS sequence"/>
</dbReference>
<accession>A0ABT8ZEC8</accession>
<evidence type="ECO:0000256" key="2">
    <source>
        <dbReference type="ARBA" id="ARBA00022723"/>
    </source>
</evidence>
<evidence type="ECO:0000313" key="6">
    <source>
        <dbReference type="Proteomes" id="UP001175780"/>
    </source>
</evidence>
<dbReference type="SUPFAM" id="SSF51569">
    <property type="entry name" value="Aldolase"/>
    <property type="match status" value="1"/>
</dbReference>
<dbReference type="PANTHER" id="PTHR42738">
    <property type="entry name" value="HYDROXYMETHYLGLUTARYL-COA LYASE"/>
    <property type="match status" value="1"/>
</dbReference>
<dbReference type="PROSITE" id="PS50991">
    <property type="entry name" value="PYR_CT"/>
    <property type="match status" value="1"/>
</dbReference>
<evidence type="ECO:0000313" key="5">
    <source>
        <dbReference type="EMBL" id="MDO7362110.1"/>
    </source>
</evidence>
<dbReference type="EMBL" id="JAUPID010000011">
    <property type="protein sequence ID" value="MDO7362110.1"/>
    <property type="molecule type" value="Genomic_DNA"/>
</dbReference>
<keyword evidence="6" id="KW-1185">Reference proteome</keyword>
<comment type="similarity">
    <text evidence="1">Belongs to the HMG-CoA lyase family.</text>
</comment>
<sequence length="300" mass="32939">MSEFVKIVEVGPRDGLQNEKQTLTVEQRLNFINDLISAGLKSIEVGSCVSAKWVPQMAQSHELFKQLPQTTDVQFSLLTPNIKGFETAQAVGCKEVAVFTAASESFTRKNINCSIDESFEKFSDVMAAAKAHNIRVRGYVSCIVDCPYEGAIAPEQVVRVVKRLYDMGCYEVSLGETIGTATPDRVQKVWQACLAELDSKVLAGHFHNTYGMAIANIYQSLQQGIRVFDSSLAGLGGCPYAKGASGNVSTEDLFYLLSHMGFETGIDLEKLMQASQNISNVLNRKSLSNYANAYWQTKCA</sequence>
<dbReference type="InterPro" id="IPR013785">
    <property type="entry name" value="Aldolase_TIM"/>
</dbReference>
<dbReference type="InterPro" id="IPR000891">
    <property type="entry name" value="PYR_CT"/>
</dbReference>
<keyword evidence="3 5" id="KW-0456">Lyase</keyword>
<name>A0ABT8ZEC8_9GAMM</name>
<dbReference type="InterPro" id="IPR043594">
    <property type="entry name" value="HMGL"/>
</dbReference>
<evidence type="ECO:0000256" key="3">
    <source>
        <dbReference type="ARBA" id="ARBA00023239"/>
    </source>
</evidence>
<dbReference type="PANTHER" id="PTHR42738:SF7">
    <property type="entry name" value="HYDROXYMETHYLGLUTARYL-COA LYASE"/>
    <property type="match status" value="1"/>
</dbReference>
<dbReference type="CDD" id="cd07938">
    <property type="entry name" value="DRE_TIM_HMGL"/>
    <property type="match status" value="1"/>
</dbReference>
<dbReference type="Gene3D" id="3.20.20.70">
    <property type="entry name" value="Aldolase class I"/>
    <property type="match status" value="1"/>
</dbReference>
<dbReference type="RefSeq" id="WP_086266184.1">
    <property type="nucleotide sequence ID" value="NZ_JAUPID010000011.1"/>
</dbReference>